<feature type="region of interest" description="Disordered" evidence="5">
    <location>
        <begin position="169"/>
        <end position="195"/>
    </location>
</feature>
<proteinExistence type="predicted"/>
<sequence>MTAKPWKAPGEDGLPAIVWKKLWHVVKSHAHHARKEQTTLEAAGWSRFTEKDPKVLYELIQRAIPKVSADATGDLVAEFGSISRKTFDSLMAYQTRIQYLKRRTKELNCGFDDKACLWFTIKGLREVYPQWYTFLERDMNKGTLTWENLMTEMYAEANKEKTAMALSTLSKNSNEASAPQRSSGPPAQSQKPQSEQTRRFCPTCNRSHWVGLPMCSFCRRHHQGGDAECFAKHPEKLEEFRRRRNRQTNVEPAREEVSINQNASQAAFTFNSGLIGMSITPEAAQPTKPSRAVQDALKSQTLTRDSIIDDSGASNHTFNDLKWFKDIKGLPQELSFTSANGGDLVAKAIGTAYIRAKRSDGLVTEMNLGRSVYCPTAPINLLSSGQLRADGAIRDGFKDCIIHKDSKTEMAMIDWINNVAVIRSETPTTRQQNQGNMLLAVSYQVMHERLMHASPEIVLKACEQAGIKISNREAKEHHCRTCHLAKSALIVSRTPPVRPARPLSLVRIDLIENKPLGHRQFRYTWHAVDAHCGYHWVRFLRHKDELFQATKDFDAYIQRTTGYQVQEYGMDNDVSFNWTTELIPWARANGISLKPTVPGTPRQNGLTERAGSKITQLARCIMIHSKLPEFLWPYAQESVVKVLNLLPCKSNQGLSPHEVFASFLRVNEELHKPYIRHLRTFGCVAYVHIKKERRVQARKMAPRAEEGKLVGWEGIHGKIYHIYVPARNRIVRACDVRFYEKLLQEPQKSASAEEVDTIEYEATLLDEVQEEEAGATIVERISDSLSTSEPGGGTTDKGPSIEETQDHHLPTPEITQELDESHDSSVNTPSDSEDSQEIDGLADERPIPPETSETYTTPVVSLPRPSRQNAERPAGYYQKLHRGNSGDQALALLPPDVVSPINRLETLCLTAMKAENLANSLQRPPVPKSYRKARVSPDWETKWKPAFDKQYKHLQDRSVWTLEELPHDAKLLPGKWVLDEKKLPTGELVGRARWVVCGNFEEHDSWAVQDVYAAVASTTSVKIFLLWTAILDLECYQFDIATAFLNADIPEGTNIYVMQPEGYEDGTSRVCLLKKALYGLRKSPLWWFKTITPVLQSLGFEPLDADLCLFKDEKRGCILILYVDDMLVAAPTKEIVFHVREQLQSFFEVKDLGEVKDFLGFTVIRDRPNKRIYLSQKNFTEKIISKYGYQKVNAATTPWPRGFELPTTWEPDKASQKSYIRQTGSLNFLSTGTRPDITYATNRLCEANAGPSDQHMQLLKHLFRYLIGTSSLSLCLGGKYTITNLPLLAFADAAFADRIPTRHSTAGYTILLAGCPILWKSSRQTIVALSTTEAEFMNLTPTGQALLWIHRIIQNLGVRSSKPVIIFTDSRNAQLTVLNPTNSARTRHIDTRYKWIIDRTTRGDFDIQHVSTNDMIADGLTKPLTQDRHAAFVRQRRGMPFCDTTPGFVGSRYSSFPACHGFRRAG</sequence>
<dbReference type="GO" id="GO:0015074">
    <property type="term" value="P:DNA integration"/>
    <property type="evidence" value="ECO:0007669"/>
    <property type="project" value="InterPro"/>
</dbReference>
<dbReference type="InterPro" id="IPR057670">
    <property type="entry name" value="SH3_retrovirus"/>
</dbReference>
<dbReference type="GO" id="GO:0004190">
    <property type="term" value="F:aspartic-type endopeptidase activity"/>
    <property type="evidence" value="ECO:0007669"/>
    <property type="project" value="UniProtKB-KW"/>
</dbReference>
<dbReference type="PANTHER" id="PTHR11439:SF483">
    <property type="entry name" value="PEPTIDE SYNTHASE GLIP-LIKE, PUTATIVE (AFU_ORTHOLOGUE AFUA_3G12920)-RELATED"/>
    <property type="match status" value="1"/>
</dbReference>
<dbReference type="PROSITE" id="PS50994">
    <property type="entry name" value="INTEGRASE"/>
    <property type="match status" value="1"/>
</dbReference>
<dbReference type="Pfam" id="PF25597">
    <property type="entry name" value="SH3_retrovirus"/>
    <property type="match status" value="1"/>
</dbReference>
<keyword evidence="4" id="KW-0496">Mitochondrion</keyword>
<evidence type="ECO:0000256" key="2">
    <source>
        <dbReference type="ARBA" id="ARBA00022750"/>
    </source>
</evidence>
<evidence type="ECO:0000256" key="3">
    <source>
        <dbReference type="ARBA" id="ARBA00022884"/>
    </source>
</evidence>
<dbReference type="Pfam" id="PF22936">
    <property type="entry name" value="Pol_BBD"/>
    <property type="match status" value="1"/>
</dbReference>
<keyword evidence="2" id="KW-0645">Protease</keyword>
<dbReference type="GO" id="GO:0003723">
    <property type="term" value="F:RNA binding"/>
    <property type="evidence" value="ECO:0007669"/>
    <property type="project" value="UniProtKB-KW"/>
</dbReference>
<dbReference type="EMBL" id="KQ030597">
    <property type="protein sequence ID" value="KJZ70968.1"/>
    <property type="molecule type" value="Genomic_DNA"/>
</dbReference>
<dbReference type="InterPro" id="IPR054722">
    <property type="entry name" value="PolX-like_BBD"/>
</dbReference>
<accession>A0A0F7ZS94</accession>
<protein>
    <recommendedName>
        <fullName evidence="6">Integrase catalytic domain-containing protein</fullName>
    </recommendedName>
</protein>
<evidence type="ECO:0000313" key="7">
    <source>
        <dbReference type="EMBL" id="KJZ70968.1"/>
    </source>
</evidence>
<dbReference type="GO" id="GO:0005634">
    <property type="term" value="C:nucleus"/>
    <property type="evidence" value="ECO:0007669"/>
    <property type="project" value="UniProtKB-ARBA"/>
</dbReference>
<feature type="compositionally biased region" description="Acidic residues" evidence="5">
    <location>
        <begin position="831"/>
        <end position="841"/>
    </location>
</feature>
<feature type="domain" description="Integrase catalytic" evidence="6">
    <location>
        <begin position="498"/>
        <end position="664"/>
    </location>
</feature>
<dbReference type="InterPro" id="IPR012337">
    <property type="entry name" value="RNaseH-like_sf"/>
</dbReference>
<keyword evidence="8" id="KW-1185">Reference proteome</keyword>
<dbReference type="SUPFAM" id="SSF53098">
    <property type="entry name" value="Ribonuclease H-like"/>
    <property type="match status" value="1"/>
</dbReference>
<dbReference type="InterPro" id="IPR013103">
    <property type="entry name" value="RVT_2"/>
</dbReference>
<dbReference type="PANTHER" id="PTHR11439">
    <property type="entry name" value="GAG-POL-RELATED RETROTRANSPOSON"/>
    <property type="match status" value="1"/>
</dbReference>
<dbReference type="Gene3D" id="3.30.420.10">
    <property type="entry name" value="Ribonuclease H-like superfamily/Ribonuclease H"/>
    <property type="match status" value="1"/>
</dbReference>
<dbReference type="Proteomes" id="UP000054481">
    <property type="component" value="Unassembled WGS sequence"/>
</dbReference>
<keyword evidence="3" id="KW-0694">RNA-binding</keyword>
<evidence type="ECO:0000313" key="8">
    <source>
        <dbReference type="Proteomes" id="UP000054481"/>
    </source>
</evidence>
<evidence type="ECO:0000256" key="4">
    <source>
        <dbReference type="ARBA" id="ARBA00023128"/>
    </source>
</evidence>
<dbReference type="OrthoDB" id="4927827at2759"/>
<evidence type="ECO:0000259" key="6">
    <source>
        <dbReference type="PROSITE" id="PS50994"/>
    </source>
</evidence>
<name>A0A0F7ZS94_9HYPO</name>
<gene>
    <name evidence="7" type="ORF">HIM_09623</name>
</gene>
<evidence type="ECO:0000256" key="1">
    <source>
        <dbReference type="ARBA" id="ARBA00004173"/>
    </source>
</evidence>
<comment type="subcellular location">
    <subcellularLocation>
        <location evidence="1">Mitochondrion</location>
    </subcellularLocation>
</comment>
<organism evidence="7 8">
    <name type="scientific">Hirsutella minnesotensis 3608</name>
    <dbReference type="NCBI Taxonomy" id="1043627"/>
    <lineage>
        <taxon>Eukaryota</taxon>
        <taxon>Fungi</taxon>
        <taxon>Dikarya</taxon>
        <taxon>Ascomycota</taxon>
        <taxon>Pezizomycotina</taxon>
        <taxon>Sordariomycetes</taxon>
        <taxon>Hypocreomycetidae</taxon>
        <taxon>Hypocreales</taxon>
        <taxon>Ophiocordycipitaceae</taxon>
        <taxon>Hirsutella</taxon>
    </lineage>
</organism>
<dbReference type="GO" id="GO:0005739">
    <property type="term" value="C:mitochondrion"/>
    <property type="evidence" value="ECO:0007669"/>
    <property type="project" value="UniProtKB-SubCell"/>
</dbReference>
<evidence type="ECO:0000256" key="5">
    <source>
        <dbReference type="SAM" id="MobiDB-lite"/>
    </source>
</evidence>
<reference evidence="7 8" key="1">
    <citation type="journal article" date="2014" name="Genome Biol. Evol.">
        <title>Comparative genomics and transcriptomics analyses reveal divergent lifestyle features of nematode endoparasitic fungus Hirsutella minnesotensis.</title>
        <authorList>
            <person name="Lai Y."/>
            <person name="Liu K."/>
            <person name="Zhang X."/>
            <person name="Zhang X."/>
            <person name="Li K."/>
            <person name="Wang N."/>
            <person name="Shu C."/>
            <person name="Wu Y."/>
            <person name="Wang C."/>
            <person name="Bushley K.E."/>
            <person name="Xiang M."/>
            <person name="Liu X."/>
        </authorList>
    </citation>
    <scope>NUCLEOTIDE SEQUENCE [LARGE SCALE GENOMIC DNA]</scope>
    <source>
        <strain evidence="7 8">3608</strain>
    </source>
</reference>
<dbReference type="SUPFAM" id="SSF56672">
    <property type="entry name" value="DNA/RNA polymerases"/>
    <property type="match status" value="1"/>
</dbReference>
<dbReference type="CDD" id="cd09272">
    <property type="entry name" value="RNase_HI_RT_Ty1"/>
    <property type="match status" value="1"/>
</dbReference>
<dbReference type="Pfam" id="PF07727">
    <property type="entry name" value="RVT_2"/>
    <property type="match status" value="1"/>
</dbReference>
<keyword evidence="2" id="KW-0378">Hydrolase</keyword>
<keyword evidence="2" id="KW-0064">Aspartyl protease</keyword>
<dbReference type="InterPro" id="IPR001584">
    <property type="entry name" value="Integrase_cat-core"/>
</dbReference>
<dbReference type="InterPro" id="IPR043502">
    <property type="entry name" value="DNA/RNA_pol_sf"/>
</dbReference>
<feature type="region of interest" description="Disordered" evidence="5">
    <location>
        <begin position="779"/>
        <end position="871"/>
    </location>
</feature>
<dbReference type="InterPro" id="IPR036397">
    <property type="entry name" value="RNaseH_sf"/>
</dbReference>